<evidence type="ECO:0000259" key="2">
    <source>
        <dbReference type="Pfam" id="PF13362"/>
    </source>
</evidence>
<dbReference type="InterPro" id="IPR006171">
    <property type="entry name" value="TOPRIM_dom"/>
</dbReference>
<sequence>MPGRNAGRTLPELPSPRTAARRGRNGPPLSSGLPLGQGTAPAMMAEIRCVHTGEFLGVHRTALTADGRKLGRKVFGSAAGGGVMLDPLAAARPTLVVGEGIETCLAGRQVGLRPMWSLISVGNIGTLPVLDDVIRLTVLAEVDTAPNRPSAAACEKVGARWHAADRSVDFLFPPDGAKDFNDALMMQRGAA</sequence>
<name>A0A2R4WXE8_9HYPH</name>
<dbReference type="AlphaFoldDB" id="A0A2R4WXE8"/>
<dbReference type="KEGG" id="mee:DA075_35650"/>
<dbReference type="Pfam" id="PF13362">
    <property type="entry name" value="Toprim_3"/>
    <property type="match status" value="1"/>
</dbReference>
<keyword evidence="4" id="KW-1185">Reference proteome</keyword>
<proteinExistence type="predicted"/>
<feature type="region of interest" description="Disordered" evidence="1">
    <location>
        <begin position="1"/>
        <end position="37"/>
    </location>
</feature>
<evidence type="ECO:0000256" key="1">
    <source>
        <dbReference type="SAM" id="MobiDB-lite"/>
    </source>
</evidence>
<geneLocation type="plasmid" evidence="3 4">
    <name>unnamed3</name>
</geneLocation>
<gene>
    <name evidence="3" type="ORF">DA075_35650</name>
</gene>
<keyword evidence="3" id="KW-0614">Plasmid</keyword>
<dbReference type="Proteomes" id="UP000244755">
    <property type="component" value="Plasmid unnamed3"/>
</dbReference>
<reference evidence="3 4" key="1">
    <citation type="submission" date="2018-04" db="EMBL/GenBank/DDBJ databases">
        <title>Methylobacterium sp. PR1016A genome.</title>
        <authorList>
            <person name="Park W."/>
        </authorList>
    </citation>
    <scope>NUCLEOTIDE SEQUENCE [LARGE SCALE GENOMIC DNA]</scope>
    <source>
        <strain evidence="3 4">PR1016A</strain>
        <plasmid evidence="3 4">unnamed3</plasmid>
    </source>
</reference>
<feature type="domain" description="Toprim" evidence="2">
    <location>
        <begin position="95"/>
        <end position="187"/>
    </location>
</feature>
<protein>
    <recommendedName>
        <fullName evidence="2">Toprim domain-containing protein</fullName>
    </recommendedName>
</protein>
<dbReference type="EMBL" id="CP028847">
    <property type="protein sequence ID" value="AWB26206.1"/>
    <property type="molecule type" value="Genomic_DNA"/>
</dbReference>
<evidence type="ECO:0000313" key="3">
    <source>
        <dbReference type="EMBL" id="AWB26206.1"/>
    </source>
</evidence>
<accession>A0A2R4WXE8</accession>
<dbReference type="OrthoDB" id="34187at2"/>
<evidence type="ECO:0000313" key="4">
    <source>
        <dbReference type="Proteomes" id="UP000244755"/>
    </source>
</evidence>
<organism evidence="3 4">
    <name type="scientific">Methylobacterium currus</name>
    <dbReference type="NCBI Taxonomy" id="2051553"/>
    <lineage>
        <taxon>Bacteria</taxon>
        <taxon>Pseudomonadati</taxon>
        <taxon>Pseudomonadota</taxon>
        <taxon>Alphaproteobacteria</taxon>
        <taxon>Hyphomicrobiales</taxon>
        <taxon>Methylobacteriaceae</taxon>
        <taxon>Methylobacterium</taxon>
    </lineage>
</organism>